<keyword evidence="1" id="KW-0540">Nuclease</keyword>
<dbReference type="Gene3D" id="3.40.600.30">
    <property type="match status" value="1"/>
</dbReference>
<name>A0A0S4N9N0_9BACT</name>
<dbReference type="OrthoDB" id="9789217at2"/>
<keyword evidence="1" id="KW-0255">Endonuclease</keyword>
<accession>A0A0S4N9N0</accession>
<sequence>MIEQLNQMFGDEKIVEKIKRKLPYMLFIAEVEMSKSGKVGMEVGTLREQIIIALLIYKFGYENVKPNPITTEDFDIELYGKPVSIKTIKKNLPKRIGKFSGSGIKLIWTVDWEKVENFYRNYEPKSEMLLVEVSWGKDGGFYYIPSEVQREVFGEIGRNRYIYRHRRGTNPRGVEISNEGIKRLIEHRQTRKIDIFWERPEIGAEIIYKPYQRWVEIWAEE</sequence>
<dbReference type="EMBL" id="FAOO01000015">
    <property type="protein sequence ID" value="CUU07712.1"/>
    <property type="molecule type" value="Genomic_DNA"/>
</dbReference>
<dbReference type="STRING" id="1643428.GCA_001442855_01846"/>
<dbReference type="Proteomes" id="UP000320623">
    <property type="component" value="Unassembled WGS sequence"/>
</dbReference>
<gene>
    <name evidence="1" type="ORF">JGI1_01884</name>
</gene>
<reference evidence="2" key="1">
    <citation type="submission" date="2015-11" db="EMBL/GenBank/DDBJ databases">
        <authorList>
            <person name="Varghese N."/>
        </authorList>
    </citation>
    <scope>NUCLEOTIDE SEQUENCE [LARGE SCALE GENOMIC DNA]</scope>
</reference>
<keyword evidence="1" id="KW-0378">Hydrolase</keyword>
<dbReference type="RefSeq" id="WP_140945606.1">
    <property type="nucleotide sequence ID" value="NZ_FAOO01000015.1"/>
</dbReference>
<dbReference type="Pfam" id="PF15514">
    <property type="entry name" value="ThaI"/>
    <property type="match status" value="1"/>
</dbReference>
<dbReference type="InterPro" id="IPR029128">
    <property type="entry name" value="ThaI"/>
</dbReference>
<dbReference type="AlphaFoldDB" id="A0A0S4N9N0"/>
<evidence type="ECO:0000313" key="2">
    <source>
        <dbReference type="Proteomes" id="UP000320623"/>
    </source>
</evidence>
<proteinExistence type="predicted"/>
<evidence type="ECO:0000313" key="1">
    <source>
        <dbReference type="EMBL" id="CUU07712.1"/>
    </source>
</evidence>
<protein>
    <submittedName>
        <fullName evidence="1">Restriction endonuclease ThaI</fullName>
    </submittedName>
</protein>
<keyword evidence="2" id="KW-1185">Reference proteome</keyword>
<dbReference type="InterPro" id="IPR038374">
    <property type="entry name" value="ThaI_sf"/>
</dbReference>
<organism evidence="1 2">
    <name type="scientific">Candidatus Thermokryptus mobilis</name>
    <dbReference type="NCBI Taxonomy" id="1643428"/>
    <lineage>
        <taxon>Bacteria</taxon>
        <taxon>Pseudomonadati</taxon>
        <taxon>Candidatus Kryptoniota</taxon>
        <taxon>Candidatus Thermokryptus</taxon>
    </lineage>
</organism>
<dbReference type="GO" id="GO:0004519">
    <property type="term" value="F:endonuclease activity"/>
    <property type="evidence" value="ECO:0007669"/>
    <property type="project" value="UniProtKB-KW"/>
</dbReference>